<organism evidence="1 2">
    <name type="scientific">Sphingomonas kaistensis</name>
    <dbReference type="NCBI Taxonomy" id="298708"/>
    <lineage>
        <taxon>Bacteria</taxon>
        <taxon>Pseudomonadati</taxon>
        <taxon>Pseudomonadota</taxon>
        <taxon>Alphaproteobacteria</taxon>
        <taxon>Sphingomonadales</taxon>
        <taxon>Sphingomonadaceae</taxon>
        <taxon>Sphingomonas</taxon>
    </lineage>
</organism>
<sequence>MLRIAALAPLLLLAACDAEVRNPAEGDETVQMKADADGRVAFNLPFAKGEIKLPTGVMSNANFDIDGVKMMPGATLTGFNLDAGKDQPGKVNFTFTAPATPQEVATYFVDQFKAQGVEAAMAAGALQGKTKDGATFLMRFAPQGSGTSGTIELDAKQ</sequence>
<dbReference type="AlphaFoldDB" id="A0A7X5Y6J9"/>
<reference evidence="1 2" key="1">
    <citation type="submission" date="2020-03" db="EMBL/GenBank/DDBJ databases">
        <title>Genomic Encyclopedia of Type Strains, Phase IV (KMG-IV): sequencing the most valuable type-strain genomes for metagenomic binning, comparative biology and taxonomic classification.</title>
        <authorList>
            <person name="Goeker M."/>
        </authorList>
    </citation>
    <scope>NUCLEOTIDE SEQUENCE [LARGE SCALE GENOMIC DNA]</scope>
    <source>
        <strain evidence="1 2">DSM 16846</strain>
    </source>
</reference>
<proteinExistence type="predicted"/>
<dbReference type="PROSITE" id="PS51257">
    <property type="entry name" value="PROKAR_LIPOPROTEIN"/>
    <property type="match status" value="1"/>
</dbReference>
<dbReference type="Proteomes" id="UP000558192">
    <property type="component" value="Unassembled WGS sequence"/>
</dbReference>
<accession>A0A7X5Y6J9</accession>
<dbReference type="RefSeq" id="WP_168069014.1">
    <property type="nucleotide sequence ID" value="NZ_JAATJC010000001.1"/>
</dbReference>
<name>A0A7X5Y6J9_9SPHN</name>
<dbReference type="EMBL" id="JAATJC010000001">
    <property type="protein sequence ID" value="NJC06057.1"/>
    <property type="molecule type" value="Genomic_DNA"/>
</dbReference>
<gene>
    <name evidence="1" type="ORF">GGQ97_001850</name>
</gene>
<protein>
    <recommendedName>
        <fullName evidence="3">Lipoprotein</fullName>
    </recommendedName>
</protein>
<evidence type="ECO:0000313" key="2">
    <source>
        <dbReference type="Proteomes" id="UP000558192"/>
    </source>
</evidence>
<evidence type="ECO:0008006" key="3">
    <source>
        <dbReference type="Google" id="ProtNLM"/>
    </source>
</evidence>
<evidence type="ECO:0000313" key="1">
    <source>
        <dbReference type="EMBL" id="NJC06057.1"/>
    </source>
</evidence>
<keyword evidence="2" id="KW-1185">Reference proteome</keyword>
<comment type="caution">
    <text evidence="1">The sequence shown here is derived from an EMBL/GenBank/DDBJ whole genome shotgun (WGS) entry which is preliminary data.</text>
</comment>